<dbReference type="AlphaFoldDB" id="A0A6L5YRB8"/>
<dbReference type="EMBL" id="VUNI01000012">
    <property type="protein sequence ID" value="MST74980.1"/>
    <property type="molecule type" value="Genomic_DNA"/>
</dbReference>
<dbReference type="Gene3D" id="3.90.1720.10">
    <property type="entry name" value="endopeptidase domain like (from Nostoc punctiforme)"/>
    <property type="match status" value="1"/>
</dbReference>
<evidence type="ECO:0000313" key="2">
    <source>
        <dbReference type="Proteomes" id="UP000474024"/>
    </source>
</evidence>
<comment type="caution">
    <text evidence="1">The sequence shown here is derived from an EMBL/GenBank/DDBJ whole genome shotgun (WGS) entry which is preliminary data.</text>
</comment>
<keyword evidence="2" id="KW-1185">Reference proteome</keyword>
<proteinExistence type="predicted"/>
<evidence type="ECO:0000313" key="1">
    <source>
        <dbReference type="EMBL" id="MST74980.1"/>
    </source>
</evidence>
<dbReference type="Proteomes" id="UP000474024">
    <property type="component" value="Unassembled WGS sequence"/>
</dbReference>
<protein>
    <submittedName>
        <fullName evidence="1">Uncharacterized protein</fullName>
    </submittedName>
</protein>
<sequence length="187" mass="21719">MYVGFVDTPGFFASIIRHVIKQKYVHVVLGLDAGLDEAYSVGRRNPAIPILAGFEKEEKSRILRVFPNADYMVCRIACTEEQKDYIKNTLELCMKERYQYHYTVLGLPFLLCNIPFYQENHYTCSSYLARLLTSAGVVHFDKHFSLVTPRDFMEYPDKEIIFEGALRELVRDTEAAYAENGVVRYEY</sequence>
<gene>
    <name evidence="1" type="ORF">FYJ75_08045</name>
</gene>
<reference evidence="1 2" key="1">
    <citation type="submission" date="2019-08" db="EMBL/GenBank/DDBJ databases">
        <title>In-depth cultivation of the pig gut microbiome towards novel bacterial diversity and tailored functional studies.</title>
        <authorList>
            <person name="Wylensek D."/>
            <person name="Hitch T.C.A."/>
            <person name="Clavel T."/>
        </authorList>
    </citation>
    <scope>NUCLEOTIDE SEQUENCE [LARGE SCALE GENOMIC DNA]</scope>
    <source>
        <strain evidence="1 2">MUC/MUC-530-WT-4D</strain>
    </source>
</reference>
<name>A0A6L5YRB8_9FIRM</name>
<organism evidence="1 2">
    <name type="scientific">Roseburia porci</name>
    <dbReference type="NCBI Taxonomy" id="2605790"/>
    <lineage>
        <taxon>Bacteria</taxon>
        <taxon>Bacillati</taxon>
        <taxon>Bacillota</taxon>
        <taxon>Clostridia</taxon>
        <taxon>Lachnospirales</taxon>
        <taxon>Lachnospiraceae</taxon>
        <taxon>Roseburia</taxon>
    </lineage>
</organism>
<accession>A0A6L5YRB8</accession>